<evidence type="ECO:0008006" key="5">
    <source>
        <dbReference type="Google" id="ProtNLM"/>
    </source>
</evidence>
<evidence type="ECO:0000313" key="4">
    <source>
        <dbReference type="Proteomes" id="UP000652995"/>
    </source>
</evidence>
<dbReference type="RefSeq" id="WP_095115894.1">
    <property type="nucleotide sequence ID" value="NZ_BMCB01000007.1"/>
</dbReference>
<reference evidence="4" key="3">
    <citation type="journal article" date="2019" name="Int. J. Syst. Evol. Microbiol.">
        <title>The Global Catalogue of Microorganisms (GCM) 10K type strain sequencing project: providing services to taxonomists for standard genome sequencing and annotation.</title>
        <authorList>
            <consortium name="The Broad Institute Genomics Platform"/>
            <consortium name="The Broad Institute Genome Sequencing Center for Infectious Disease"/>
            <person name="Wu L."/>
            <person name="Ma J."/>
        </authorList>
    </citation>
    <scope>NUCLEOTIDE SEQUENCE [LARGE SCALE GENOMIC DNA]</scope>
    <source>
        <strain evidence="4">CCM 4175</strain>
    </source>
</reference>
<evidence type="ECO:0000313" key="1">
    <source>
        <dbReference type="EMBL" id="GGA91260.1"/>
    </source>
</evidence>
<dbReference type="KEGG" id="smus:C7J88_10040"/>
<proteinExistence type="predicted"/>
<evidence type="ECO:0000313" key="3">
    <source>
        <dbReference type="Proteomes" id="UP000243706"/>
    </source>
</evidence>
<dbReference type="EMBL" id="LT906464">
    <property type="protein sequence ID" value="SNW01002.1"/>
    <property type="molecule type" value="Genomic_DNA"/>
</dbReference>
<keyword evidence="4" id="KW-1185">Reference proteome</keyword>
<accession>A0A240C065</accession>
<dbReference type="OrthoDB" id="2394136at2"/>
<reference evidence="1" key="4">
    <citation type="submission" date="2024-05" db="EMBL/GenBank/DDBJ databases">
        <authorList>
            <person name="Sun Q."/>
            <person name="Sedlacek I."/>
        </authorList>
    </citation>
    <scope>NUCLEOTIDE SEQUENCE</scope>
    <source>
        <strain evidence="1">CCM 4175</strain>
    </source>
</reference>
<dbReference type="Proteomes" id="UP000652995">
    <property type="component" value="Unassembled WGS sequence"/>
</dbReference>
<dbReference type="EMBL" id="BMCB01000007">
    <property type="protein sequence ID" value="GGA91260.1"/>
    <property type="molecule type" value="Genomic_DNA"/>
</dbReference>
<evidence type="ECO:0000313" key="2">
    <source>
        <dbReference type="EMBL" id="SNW01002.1"/>
    </source>
</evidence>
<dbReference type="AlphaFoldDB" id="A0A240C065"/>
<protein>
    <recommendedName>
        <fullName evidence="5">Genomic island nu Sa alpha2</fullName>
    </recommendedName>
</protein>
<name>A0A240C065_9STAP</name>
<gene>
    <name evidence="1" type="ORF">GCM10007183_14340</name>
    <name evidence="2" type="ORF">SAMEA4412661_00592</name>
</gene>
<reference evidence="2 3" key="2">
    <citation type="submission" date="2017-06" db="EMBL/GenBank/DDBJ databases">
        <authorList>
            <consortium name="Pathogen Informatics"/>
        </authorList>
    </citation>
    <scope>NUCLEOTIDE SEQUENCE [LARGE SCALE GENOMIC DNA]</scope>
    <source>
        <strain evidence="2 3">NCTC13833</strain>
    </source>
</reference>
<dbReference type="Proteomes" id="UP000243706">
    <property type="component" value="Chromosome 1"/>
</dbReference>
<organism evidence="2 3">
    <name type="scientific">Staphylococcus muscae</name>
    <dbReference type="NCBI Taxonomy" id="1294"/>
    <lineage>
        <taxon>Bacteria</taxon>
        <taxon>Bacillati</taxon>
        <taxon>Bacillota</taxon>
        <taxon>Bacilli</taxon>
        <taxon>Bacillales</taxon>
        <taxon>Staphylococcaceae</taxon>
        <taxon>Staphylococcus</taxon>
    </lineage>
</organism>
<sequence length="126" mass="14818">MLTNKESFRLLYQSIKELSERMNDDPLETNSISLLLLDFDFKHEVFDTLFLAFSRYIDKVKIEDISHGELLNLIDNTIPEDRELNTFIKNKIIIGFANNYFPELHVLASEIKSDMRYSVAQKLQEN</sequence>
<reference evidence="1" key="1">
    <citation type="journal article" date="2014" name="Int. J. Syst. Evol. Microbiol.">
        <title>Complete genome of a new Firmicutes species belonging to the dominant human colonic microbiota ('Ruminococcus bicirculans') reveals two chromosomes and a selective capacity to utilize plant glucans.</title>
        <authorList>
            <consortium name="NISC Comparative Sequencing Program"/>
            <person name="Wegmann U."/>
            <person name="Louis P."/>
            <person name="Goesmann A."/>
            <person name="Henrissat B."/>
            <person name="Duncan S.H."/>
            <person name="Flint H.J."/>
        </authorList>
    </citation>
    <scope>NUCLEOTIDE SEQUENCE</scope>
    <source>
        <strain evidence="1">CCM 4175</strain>
    </source>
</reference>